<name>I3EAL4_BACMM</name>
<dbReference type="eggNOG" id="COG0358">
    <property type="taxonomic scope" value="Bacteria"/>
</dbReference>
<dbReference type="CDD" id="cd03364">
    <property type="entry name" value="TOPRIM_DnaG_primases"/>
    <property type="match status" value="1"/>
</dbReference>
<dbReference type="InterPro" id="IPR050219">
    <property type="entry name" value="DnaG_primase"/>
</dbReference>
<keyword evidence="4 12" id="KW-0548">Nucleotidyltransferase</keyword>
<dbReference type="SUPFAM" id="SSF48024">
    <property type="entry name" value="N-terminal domain of DnaB helicase"/>
    <property type="match status" value="1"/>
</dbReference>
<dbReference type="GO" id="GO:0003678">
    <property type="term" value="F:DNA helicase activity"/>
    <property type="evidence" value="ECO:0007669"/>
    <property type="project" value="InterPro"/>
</dbReference>
<dbReference type="PIRSF" id="PIRSF002811">
    <property type="entry name" value="DnaG"/>
    <property type="match status" value="1"/>
</dbReference>
<keyword evidence="18" id="KW-1185">Reference proteome</keyword>
<evidence type="ECO:0000256" key="4">
    <source>
        <dbReference type="ARBA" id="ARBA00022695"/>
    </source>
</evidence>
<dbReference type="GO" id="GO:0006269">
    <property type="term" value="P:DNA replication, synthesis of primer"/>
    <property type="evidence" value="ECO:0007669"/>
    <property type="project" value="UniProtKB-UniRule"/>
</dbReference>
<evidence type="ECO:0000256" key="13">
    <source>
        <dbReference type="PIRNR" id="PIRNR002811"/>
    </source>
</evidence>
<comment type="subunit">
    <text evidence="12">Monomer. Interacts with DnaB.</text>
</comment>
<keyword evidence="2 12" id="KW-0639">Primosome</keyword>
<keyword evidence="10 12" id="KW-0238">DNA-binding</keyword>
<dbReference type="Pfam" id="PF10410">
    <property type="entry name" value="DnaB_bind"/>
    <property type="match status" value="1"/>
</dbReference>
<dbReference type="Gene3D" id="1.10.860.10">
    <property type="entry name" value="DNAb Helicase, Chain A"/>
    <property type="match status" value="1"/>
</dbReference>
<dbReference type="InterPro" id="IPR036977">
    <property type="entry name" value="DNA_primase_Znf_CHC2"/>
</dbReference>
<evidence type="ECO:0000256" key="8">
    <source>
        <dbReference type="ARBA" id="ARBA00022833"/>
    </source>
</evidence>
<evidence type="ECO:0000256" key="10">
    <source>
        <dbReference type="ARBA" id="ARBA00023125"/>
    </source>
</evidence>
<dbReference type="InterPro" id="IPR019475">
    <property type="entry name" value="DNA_primase_DnaB-bd"/>
</dbReference>
<dbReference type="InterPro" id="IPR030846">
    <property type="entry name" value="DnaG_bac"/>
</dbReference>
<dbReference type="GO" id="GO:0000428">
    <property type="term" value="C:DNA-directed RNA polymerase complex"/>
    <property type="evidence" value="ECO:0007669"/>
    <property type="project" value="UniProtKB-KW"/>
</dbReference>
<comment type="function">
    <text evidence="12 13">RNA polymerase that catalyzes the synthesis of short RNA molecules used as primers for DNA polymerase during DNA replication.</text>
</comment>
<dbReference type="SUPFAM" id="SSF56731">
    <property type="entry name" value="DNA primase core"/>
    <property type="match status" value="1"/>
</dbReference>
<dbReference type="STRING" id="796606.BMMGA3_11895"/>
<dbReference type="PANTHER" id="PTHR30313">
    <property type="entry name" value="DNA PRIMASE"/>
    <property type="match status" value="1"/>
</dbReference>
<dbReference type="Gene3D" id="3.90.580.10">
    <property type="entry name" value="Zinc finger, CHC2-type domain"/>
    <property type="match status" value="1"/>
</dbReference>
<dbReference type="Gene3D" id="3.90.980.10">
    <property type="entry name" value="DNA primase, catalytic core, N-terminal domain"/>
    <property type="match status" value="1"/>
</dbReference>
<dbReference type="InterPro" id="IPR037068">
    <property type="entry name" value="DNA_primase_core_N_sf"/>
</dbReference>
<dbReference type="InterPro" id="IPR006171">
    <property type="entry name" value="TOPRIM_dom"/>
</dbReference>
<dbReference type="InterPro" id="IPR013264">
    <property type="entry name" value="DNAG_N"/>
</dbReference>
<evidence type="ECO:0000256" key="1">
    <source>
        <dbReference type="ARBA" id="ARBA00022478"/>
    </source>
</evidence>
<dbReference type="SMART" id="SM00493">
    <property type="entry name" value="TOPRIM"/>
    <property type="match status" value="1"/>
</dbReference>
<dbReference type="PANTHER" id="PTHR30313:SF2">
    <property type="entry name" value="DNA PRIMASE"/>
    <property type="match status" value="1"/>
</dbReference>
<dbReference type="GO" id="GO:0003899">
    <property type="term" value="F:DNA-directed RNA polymerase activity"/>
    <property type="evidence" value="ECO:0007669"/>
    <property type="project" value="UniProtKB-UniRule"/>
</dbReference>
<organism evidence="17 18">
    <name type="scientific">Bacillus methanolicus (strain MGA3 / ATCC 53907)</name>
    <dbReference type="NCBI Taxonomy" id="796606"/>
    <lineage>
        <taxon>Bacteria</taxon>
        <taxon>Bacillati</taxon>
        <taxon>Bacillota</taxon>
        <taxon>Bacilli</taxon>
        <taxon>Bacillales</taxon>
        <taxon>Bacillaceae</taxon>
        <taxon>Bacillus</taxon>
    </lineage>
</organism>
<dbReference type="OrthoDB" id="9803773at2"/>
<dbReference type="Gene3D" id="3.40.1360.10">
    <property type="match status" value="1"/>
</dbReference>
<keyword evidence="5 12" id="KW-0235">DNA replication</keyword>
<comment type="cofactor">
    <cofactor evidence="12 13 14">
        <name>Zn(2+)</name>
        <dbReference type="ChEBI" id="CHEBI:29105"/>
    </cofactor>
    <text evidence="12 13 14">Binds 1 zinc ion per monomer.</text>
</comment>
<dbReference type="Pfam" id="PF13155">
    <property type="entry name" value="Toprim_2"/>
    <property type="match status" value="1"/>
</dbReference>
<dbReference type="EMBL" id="CP007739">
    <property type="protein sequence ID" value="AIE60774.1"/>
    <property type="molecule type" value="Genomic_DNA"/>
</dbReference>
<dbReference type="InterPro" id="IPR016136">
    <property type="entry name" value="DNA_helicase_N/primase_C"/>
</dbReference>
<keyword evidence="9" id="KW-0460">Magnesium</keyword>
<dbReference type="InterPro" id="IPR034151">
    <property type="entry name" value="TOPRIM_DnaG_bac"/>
</dbReference>
<evidence type="ECO:0000256" key="12">
    <source>
        <dbReference type="HAMAP-Rule" id="MF_00974"/>
    </source>
</evidence>
<dbReference type="HAMAP" id="MF_00974">
    <property type="entry name" value="DNA_primase_DnaG"/>
    <property type="match status" value="1"/>
</dbReference>
<dbReference type="InterPro" id="IPR006295">
    <property type="entry name" value="DNA_primase_DnaG"/>
</dbReference>
<keyword evidence="7 12" id="KW-0863">Zinc-finger</keyword>
<evidence type="ECO:0000259" key="16">
    <source>
        <dbReference type="PROSITE" id="PS50880"/>
    </source>
</evidence>
<dbReference type="GO" id="GO:1990077">
    <property type="term" value="C:primosome complex"/>
    <property type="evidence" value="ECO:0007669"/>
    <property type="project" value="UniProtKB-KW"/>
</dbReference>
<feature type="zinc finger region" description="CHC2-type" evidence="12 14">
    <location>
        <begin position="40"/>
        <end position="64"/>
    </location>
</feature>
<dbReference type="HOGENOM" id="CLU_013501_3_3_9"/>
<feature type="coiled-coil region" evidence="15">
    <location>
        <begin position="558"/>
        <end position="587"/>
    </location>
</feature>
<evidence type="ECO:0000256" key="15">
    <source>
        <dbReference type="SAM" id="Coils"/>
    </source>
</evidence>
<dbReference type="Gene3D" id="6.10.140.360">
    <property type="match status" value="1"/>
</dbReference>
<dbReference type="GO" id="GO:0005737">
    <property type="term" value="C:cytoplasm"/>
    <property type="evidence" value="ECO:0007669"/>
    <property type="project" value="TreeGrafter"/>
</dbReference>
<dbReference type="NCBIfam" id="TIGR01391">
    <property type="entry name" value="dnaG"/>
    <property type="match status" value="1"/>
</dbReference>
<dbReference type="Proteomes" id="UP000027602">
    <property type="component" value="Chromosome"/>
</dbReference>
<dbReference type="FunFam" id="3.90.980.10:FF:000001">
    <property type="entry name" value="DNA primase"/>
    <property type="match status" value="1"/>
</dbReference>
<keyword evidence="15" id="KW-0175">Coiled coil</keyword>
<evidence type="ECO:0000256" key="9">
    <source>
        <dbReference type="ARBA" id="ARBA00022842"/>
    </source>
</evidence>
<dbReference type="InterPro" id="IPR036185">
    <property type="entry name" value="DNA_heli_DnaB-like_N_sf"/>
</dbReference>
<comment type="similarity">
    <text evidence="12 13">Belongs to the DnaG primase family.</text>
</comment>
<dbReference type="Pfam" id="PF00772">
    <property type="entry name" value="DnaB"/>
    <property type="match status" value="1"/>
</dbReference>
<keyword evidence="3 12" id="KW-0808">Transferase</keyword>
<dbReference type="InterPro" id="IPR002694">
    <property type="entry name" value="Znf_CHC2"/>
</dbReference>
<keyword evidence="8 12" id="KW-0862">Zinc</keyword>
<dbReference type="GO" id="GO:0005524">
    <property type="term" value="F:ATP binding"/>
    <property type="evidence" value="ECO:0007669"/>
    <property type="project" value="InterPro"/>
</dbReference>
<evidence type="ECO:0000256" key="2">
    <source>
        <dbReference type="ARBA" id="ARBA00022515"/>
    </source>
</evidence>
<evidence type="ECO:0000256" key="3">
    <source>
        <dbReference type="ARBA" id="ARBA00022679"/>
    </source>
</evidence>
<comment type="catalytic activity">
    <reaction evidence="12">
        <text>ssDNA + n NTP = ssDNA/pppN(pN)n-1 hybrid + (n-1) diphosphate.</text>
        <dbReference type="EC" id="2.7.7.101"/>
    </reaction>
</comment>
<feature type="domain" description="Toprim" evidence="16">
    <location>
        <begin position="262"/>
        <end position="343"/>
    </location>
</feature>
<evidence type="ECO:0000313" key="17">
    <source>
        <dbReference type="EMBL" id="AIE60774.1"/>
    </source>
</evidence>
<comment type="domain">
    <text evidence="12">Contains an N-terminal zinc-binding domain, a central core domain that contains the primase activity, and a C-terminal DnaB-binding domain.</text>
</comment>
<dbReference type="AlphaFoldDB" id="I3EAL4"/>
<dbReference type="FunFam" id="3.90.580.10:FF:000001">
    <property type="entry name" value="DNA primase"/>
    <property type="match status" value="1"/>
</dbReference>
<dbReference type="EC" id="2.7.7.101" evidence="12"/>
<evidence type="ECO:0000256" key="14">
    <source>
        <dbReference type="PIRSR" id="PIRSR002811-1"/>
    </source>
</evidence>
<dbReference type="PROSITE" id="PS50880">
    <property type="entry name" value="TOPRIM"/>
    <property type="match status" value="1"/>
</dbReference>
<accession>I3EAL4</accession>
<dbReference type="SUPFAM" id="SSF57783">
    <property type="entry name" value="Zinc beta-ribbon"/>
    <property type="match status" value="1"/>
</dbReference>
<dbReference type="GO" id="GO:0008270">
    <property type="term" value="F:zinc ion binding"/>
    <property type="evidence" value="ECO:0007669"/>
    <property type="project" value="UniProtKB-UniRule"/>
</dbReference>
<dbReference type="SMART" id="SM00400">
    <property type="entry name" value="ZnF_CHCC"/>
    <property type="match status" value="1"/>
</dbReference>
<keyword evidence="11 12" id="KW-0804">Transcription</keyword>
<protein>
    <recommendedName>
        <fullName evidence="12 13">DNA primase</fullName>
        <ecNumber evidence="12">2.7.7.101</ecNumber>
    </recommendedName>
</protein>
<evidence type="ECO:0000256" key="6">
    <source>
        <dbReference type="ARBA" id="ARBA00022723"/>
    </source>
</evidence>
<gene>
    <name evidence="12 17" type="primary">dnaG</name>
    <name evidence="17" type="ORF">BMMGA3_11895</name>
</gene>
<sequence>MAERIAEEKINAIRQSVDIVDVISDYVQLKKQGRNYFGLCPFHGENTPSFSVSPDKQLYHCFGCGAGGNVFSFLMEVEGLSFLESVIKLAERANIDLQIEASDVSKEKSIPKEFQQMMEAHELLRKFYHHLLVNTKDGQHALEYLLSRGFTRESIEKFQIGYSLNSWDFVYKFLTKRGFSPSLLEKAGLIIKRENNGSYFDRFRDRIMFPIFDRNGNTIAFSGRSLGADEPKYLNSPETAIFNKSKILYNFHLARPSIRKQQQAVLFEGFADVIAADHSGVENGIATMGTSLTDDHVALIRRYVQSVTICYDSDHAGIEAAYRAATMLSEAGLQIKIALLPEGLDPDDYIKKYGGDKFRHDVIGASMTFMSFKLLYYRRGKNLQIEGERLQYIEEVLKEISMLDNAVEKDYYLRQLAAEFSLSLEALKQQVSITEKRMKQGKNRNMQNMHTFSAFKKDQLRPAYYTAERCLIAHMLKNSDVAYKVQELLQGHTFNIDEHQAIITYLFGFYEDGHSPDSSAFINYLKDEKLKRIVTDIAMMSINDEISDQEMSDYIKQVLNYQKMLKIKEKELEEKEAERQKDFARAAAIAMEIVQLRKSL</sequence>
<dbReference type="InterPro" id="IPR007693">
    <property type="entry name" value="DNA_helicase_DnaB-like_N"/>
</dbReference>
<evidence type="ECO:0000256" key="7">
    <source>
        <dbReference type="ARBA" id="ARBA00022771"/>
    </source>
</evidence>
<proteinExistence type="inferred from homology"/>
<reference evidence="17 18" key="1">
    <citation type="journal article" date="2015" name="BMC Genomics">
        <title>Transcriptome analysis of thermophilic methylotrophic Bacillus methanolicus MGA3 using RNA-sequencing provides detailed insights into its previously uncharted transcriptional landscape.</title>
        <authorList>
            <person name="Irla M."/>
            <person name="Neshat A."/>
            <person name="Brautaset T."/>
            <person name="Ruckert C."/>
            <person name="Kalinowski J."/>
            <person name="Wendisch V.F."/>
        </authorList>
    </citation>
    <scope>NUCLEOTIDE SEQUENCE [LARGE SCALE GENOMIC DNA]</scope>
    <source>
        <strain evidence="18">MGA3 / ATCC 53907</strain>
    </source>
</reference>
<dbReference type="Pfam" id="PF01807">
    <property type="entry name" value="Zn_ribbon_DnaG"/>
    <property type="match status" value="1"/>
</dbReference>
<dbReference type="Pfam" id="PF08275">
    <property type="entry name" value="DNAG_N"/>
    <property type="match status" value="1"/>
</dbReference>
<dbReference type="KEGG" id="bmet:BMMGA3_11895"/>
<keyword evidence="1 12" id="KW-0240">DNA-directed RNA polymerase</keyword>
<dbReference type="GO" id="GO:0003677">
    <property type="term" value="F:DNA binding"/>
    <property type="evidence" value="ECO:0007669"/>
    <property type="project" value="UniProtKB-KW"/>
</dbReference>
<dbReference type="RefSeq" id="WP_004435777.1">
    <property type="nucleotide sequence ID" value="NZ_ADWW01000002.1"/>
</dbReference>
<evidence type="ECO:0000313" key="18">
    <source>
        <dbReference type="Proteomes" id="UP000027602"/>
    </source>
</evidence>
<evidence type="ECO:0000256" key="5">
    <source>
        <dbReference type="ARBA" id="ARBA00022705"/>
    </source>
</evidence>
<keyword evidence="6 12" id="KW-0479">Metal-binding</keyword>
<evidence type="ECO:0000256" key="11">
    <source>
        <dbReference type="ARBA" id="ARBA00023163"/>
    </source>
</evidence>